<sequence length="62" mass="6800">MPLPEPAGMSESPVFVLHNESGDNNSNVISVAGIFTPYRDKNDILSATDIQHVLNAINQYEK</sequence>
<dbReference type="EMBL" id="UOFG01000088">
    <property type="protein sequence ID" value="VAW59555.1"/>
    <property type="molecule type" value="Genomic_DNA"/>
</dbReference>
<gene>
    <name evidence="1" type="ORF">MNBD_GAMMA11-2028</name>
</gene>
<organism evidence="1">
    <name type="scientific">hydrothermal vent metagenome</name>
    <dbReference type="NCBI Taxonomy" id="652676"/>
    <lineage>
        <taxon>unclassified sequences</taxon>
        <taxon>metagenomes</taxon>
        <taxon>ecological metagenomes</taxon>
    </lineage>
</organism>
<name>A0A3B0WU81_9ZZZZ</name>
<accession>A0A3B0WU81</accession>
<dbReference type="AlphaFoldDB" id="A0A3B0WU81"/>
<reference evidence="1" key="1">
    <citation type="submission" date="2018-06" db="EMBL/GenBank/DDBJ databases">
        <authorList>
            <person name="Zhirakovskaya E."/>
        </authorList>
    </citation>
    <scope>NUCLEOTIDE SEQUENCE</scope>
</reference>
<proteinExistence type="predicted"/>
<evidence type="ECO:0000313" key="1">
    <source>
        <dbReference type="EMBL" id="VAW59555.1"/>
    </source>
</evidence>
<protein>
    <submittedName>
        <fullName evidence="1">Uncharacterized protein</fullName>
    </submittedName>
</protein>